<dbReference type="Pfam" id="PF00912">
    <property type="entry name" value="Transgly"/>
    <property type="match status" value="1"/>
</dbReference>
<evidence type="ECO:0000259" key="18">
    <source>
        <dbReference type="Pfam" id="PF00905"/>
    </source>
</evidence>
<evidence type="ECO:0000256" key="8">
    <source>
        <dbReference type="ARBA" id="ARBA00022679"/>
    </source>
</evidence>
<accession>A0A1F5NR07</accession>
<keyword evidence="11" id="KW-0573">Peptidoglycan synthesis</keyword>
<feature type="domain" description="Penicillin-binding protein transpeptidase" evidence="18">
    <location>
        <begin position="361"/>
        <end position="641"/>
    </location>
</feature>
<keyword evidence="13" id="KW-0511">Multifunctional enzyme</keyword>
<keyword evidence="9" id="KW-0378">Hydrolase</keyword>
<keyword evidence="14" id="KW-0961">Cell wall biogenesis/degradation</keyword>
<name>A0A1F5NR07_9BACT</name>
<dbReference type="InterPro" id="IPR013783">
    <property type="entry name" value="Ig-like_fold"/>
</dbReference>
<evidence type="ECO:0000256" key="17">
    <source>
        <dbReference type="SAM" id="Phobius"/>
    </source>
</evidence>
<dbReference type="InterPro" id="IPR001460">
    <property type="entry name" value="PCN-bd_Tpept"/>
</dbReference>
<dbReference type="GO" id="GO:0008955">
    <property type="term" value="F:peptidoglycan glycosyltransferase activity"/>
    <property type="evidence" value="ECO:0007669"/>
    <property type="project" value="UniProtKB-EC"/>
</dbReference>
<dbReference type="InterPro" id="IPR001264">
    <property type="entry name" value="Glyco_trans_51"/>
</dbReference>
<dbReference type="InterPro" id="IPR012338">
    <property type="entry name" value="Beta-lactam/transpept-like"/>
</dbReference>
<comment type="catalytic activity">
    <reaction evidence="16">
        <text>[GlcNAc-(1-&gt;4)-Mur2Ac(oyl-L-Ala-gamma-D-Glu-L-Lys-D-Ala-D-Ala)](n)-di-trans,octa-cis-undecaprenyl diphosphate + beta-D-GlcNAc-(1-&gt;4)-Mur2Ac(oyl-L-Ala-gamma-D-Glu-L-Lys-D-Ala-D-Ala)-di-trans,octa-cis-undecaprenyl diphosphate = [GlcNAc-(1-&gt;4)-Mur2Ac(oyl-L-Ala-gamma-D-Glu-L-Lys-D-Ala-D-Ala)](n+1)-di-trans,octa-cis-undecaprenyl diphosphate + di-trans,octa-cis-undecaprenyl diphosphate + H(+)</text>
        <dbReference type="Rhea" id="RHEA:23708"/>
        <dbReference type="Rhea" id="RHEA-COMP:9602"/>
        <dbReference type="Rhea" id="RHEA-COMP:9603"/>
        <dbReference type="ChEBI" id="CHEBI:15378"/>
        <dbReference type="ChEBI" id="CHEBI:58405"/>
        <dbReference type="ChEBI" id="CHEBI:60033"/>
        <dbReference type="ChEBI" id="CHEBI:78435"/>
        <dbReference type="EC" id="2.4.99.28"/>
    </reaction>
</comment>
<evidence type="ECO:0000313" key="21">
    <source>
        <dbReference type="Proteomes" id="UP000176233"/>
    </source>
</evidence>
<feature type="transmembrane region" description="Helical" evidence="17">
    <location>
        <begin position="45"/>
        <end position="69"/>
    </location>
</feature>
<evidence type="ECO:0000256" key="5">
    <source>
        <dbReference type="ARBA" id="ARBA00022645"/>
    </source>
</evidence>
<evidence type="ECO:0000256" key="15">
    <source>
        <dbReference type="ARBA" id="ARBA00034000"/>
    </source>
</evidence>
<comment type="caution">
    <text evidence="20">The sequence shown here is derived from an EMBL/GenBank/DDBJ whole genome shotgun (WGS) entry which is preliminary data.</text>
</comment>
<evidence type="ECO:0000256" key="12">
    <source>
        <dbReference type="ARBA" id="ARBA00023136"/>
    </source>
</evidence>
<dbReference type="Gene3D" id="2.60.40.10">
    <property type="entry name" value="Immunoglobulins"/>
    <property type="match status" value="1"/>
</dbReference>
<comment type="subcellular location">
    <subcellularLocation>
        <location evidence="1">Cell membrane</location>
    </subcellularLocation>
</comment>
<evidence type="ECO:0000256" key="14">
    <source>
        <dbReference type="ARBA" id="ARBA00023316"/>
    </source>
</evidence>
<evidence type="ECO:0000256" key="13">
    <source>
        <dbReference type="ARBA" id="ARBA00023268"/>
    </source>
</evidence>
<evidence type="ECO:0000256" key="3">
    <source>
        <dbReference type="ARBA" id="ARBA00007739"/>
    </source>
</evidence>
<dbReference type="GO" id="GO:0071555">
    <property type="term" value="P:cell wall organization"/>
    <property type="evidence" value="ECO:0007669"/>
    <property type="project" value="UniProtKB-KW"/>
</dbReference>
<dbReference type="InterPro" id="IPR050396">
    <property type="entry name" value="Glycosyltr_51/Transpeptidase"/>
</dbReference>
<keyword evidence="17" id="KW-0812">Transmembrane</keyword>
<keyword evidence="17" id="KW-1133">Transmembrane helix</keyword>
<keyword evidence="12 17" id="KW-0472">Membrane</keyword>
<keyword evidence="5" id="KW-0121">Carboxypeptidase</keyword>
<gene>
    <name evidence="20" type="ORF">A2660_00555</name>
</gene>
<dbReference type="PANTHER" id="PTHR32282:SF11">
    <property type="entry name" value="PENICILLIN-BINDING PROTEIN 1B"/>
    <property type="match status" value="1"/>
</dbReference>
<dbReference type="InterPro" id="IPR023346">
    <property type="entry name" value="Lysozyme-like_dom_sf"/>
</dbReference>
<sequence>MPNYYYSNWNKNRRPSFRKVLTSLANYPFYLWQKFRKEKSMRRKIFFVGLYLFVGGLLLGSITFAWVSLSLPDPNKLNTRIVAQSTKIYARDGTTLLYEIHGEAKRTLVTLNDIPDYMKQATIAIEDRNFYKNPGVDWRGILRSAFVDIRSASTQQGGSTITQQFVRAAILTREKTLIRKIKEMVLAIEIGQKYTKDEILQLYLNEIPYGQNAYGVEAAALTYFAKHARDLTLAEAAYLAAMPQAPTFYNPNGPNRARLDARKDTVLAQMQEQGYITKEQQEAAVAEKVVFSKIKDAILAPHFVQYVESLLAEKYGEKTLEEGGLKVITTLDWTMQTAAETVVKDGVARNEKNNKATNAGLVAIDPKTGQILAMVGSRDYFDEEHDGQVNVTLSERQPGSSFKPYVYATAIKQGMSPATMLVDVKTNFGTYGDDQDYVPGNYDGADHGVVSIRQALAGSLNVPAVKTLHLVGVQNAIDTAKDMGITSDINAERCGLSLVLGGCEVRLIDHVSAFGVLATGGIKQDKTPILKIEDNNGNVLEEYEEHDGAEVLDPQVAYQLVSIMTDNDARSFIFGSNSPLILPDRVVAAKTGTTQAWRDGWTIGFTPSLVAGVWAGNNDYTPMRQGADGVIVAAPIWNQFMKAALKDTPAETFTEPTGMQRVLVDSVSGKLPTEFTLASKSEVFGSGNLPHEFDDVHTAVSINKLNGKKATSLTPPELVETKIFSVIHSELPSNPDWEVPVALWAMAHGYTYPPIELDDGSTTPPFNIPQIITFITPLSEQELPMTPFTVEVSTQNFLPTTVDVFLENRHLGTKANTPFTFEAKNPKEGWQTLKAVARLSNGNLVQNSIRINIKK</sequence>
<feature type="domain" description="Glycosyl transferase family 51" evidence="19">
    <location>
        <begin position="96"/>
        <end position="271"/>
    </location>
</feature>
<dbReference type="AlphaFoldDB" id="A0A1F5NR07"/>
<dbReference type="InterPro" id="IPR036950">
    <property type="entry name" value="PBP_transglycosylase"/>
</dbReference>
<keyword evidence="4" id="KW-1003">Cell membrane</keyword>
<evidence type="ECO:0000256" key="16">
    <source>
        <dbReference type="ARBA" id="ARBA00049902"/>
    </source>
</evidence>
<evidence type="ECO:0000256" key="10">
    <source>
        <dbReference type="ARBA" id="ARBA00022960"/>
    </source>
</evidence>
<comment type="catalytic activity">
    <reaction evidence="15">
        <text>Preferential cleavage: (Ac)2-L-Lys-D-Ala-|-D-Ala. Also transpeptidation of peptidyl-alanyl moieties that are N-acyl substituents of D-alanine.</text>
        <dbReference type="EC" id="3.4.16.4"/>
    </reaction>
</comment>
<dbReference type="NCBIfam" id="TIGR02074">
    <property type="entry name" value="PBP_1a_fam"/>
    <property type="match status" value="1"/>
</dbReference>
<protein>
    <submittedName>
        <fullName evidence="20">Uncharacterized protein</fullName>
    </submittedName>
</protein>
<dbReference type="GO" id="GO:0006508">
    <property type="term" value="P:proteolysis"/>
    <property type="evidence" value="ECO:0007669"/>
    <property type="project" value="UniProtKB-KW"/>
</dbReference>
<evidence type="ECO:0000256" key="1">
    <source>
        <dbReference type="ARBA" id="ARBA00004236"/>
    </source>
</evidence>
<keyword evidence="6" id="KW-0645">Protease</keyword>
<dbReference type="EMBL" id="MFEJ01000021">
    <property type="protein sequence ID" value="OGE80105.1"/>
    <property type="molecule type" value="Genomic_DNA"/>
</dbReference>
<dbReference type="Pfam" id="PF00905">
    <property type="entry name" value="Transpeptidase"/>
    <property type="match status" value="1"/>
</dbReference>
<dbReference type="GO" id="GO:0009002">
    <property type="term" value="F:serine-type D-Ala-D-Ala carboxypeptidase activity"/>
    <property type="evidence" value="ECO:0007669"/>
    <property type="project" value="UniProtKB-EC"/>
</dbReference>
<evidence type="ECO:0000256" key="9">
    <source>
        <dbReference type="ARBA" id="ARBA00022801"/>
    </source>
</evidence>
<evidence type="ECO:0000313" key="20">
    <source>
        <dbReference type="EMBL" id="OGE80105.1"/>
    </source>
</evidence>
<dbReference type="GO" id="GO:0030288">
    <property type="term" value="C:outer membrane-bounded periplasmic space"/>
    <property type="evidence" value="ECO:0007669"/>
    <property type="project" value="TreeGrafter"/>
</dbReference>
<dbReference type="SUPFAM" id="SSF53955">
    <property type="entry name" value="Lysozyme-like"/>
    <property type="match status" value="1"/>
</dbReference>
<comment type="similarity">
    <text evidence="3">In the N-terminal section; belongs to the glycosyltransferase 51 family.</text>
</comment>
<dbReference type="SUPFAM" id="SSF56601">
    <property type="entry name" value="beta-lactamase/transpeptidase-like"/>
    <property type="match status" value="1"/>
</dbReference>
<evidence type="ECO:0000259" key="19">
    <source>
        <dbReference type="Pfam" id="PF00912"/>
    </source>
</evidence>
<dbReference type="Proteomes" id="UP000176233">
    <property type="component" value="Unassembled WGS sequence"/>
</dbReference>
<proteinExistence type="inferred from homology"/>
<comment type="similarity">
    <text evidence="2">In the C-terminal section; belongs to the transpeptidase family.</text>
</comment>
<keyword evidence="10" id="KW-0133">Cell shape</keyword>
<dbReference type="GO" id="GO:0005886">
    <property type="term" value="C:plasma membrane"/>
    <property type="evidence" value="ECO:0007669"/>
    <property type="project" value="UniProtKB-SubCell"/>
</dbReference>
<evidence type="ECO:0000256" key="2">
    <source>
        <dbReference type="ARBA" id="ARBA00007090"/>
    </source>
</evidence>
<dbReference type="GO" id="GO:0008360">
    <property type="term" value="P:regulation of cell shape"/>
    <property type="evidence" value="ECO:0007669"/>
    <property type="project" value="UniProtKB-KW"/>
</dbReference>
<dbReference type="GO" id="GO:0008658">
    <property type="term" value="F:penicillin binding"/>
    <property type="evidence" value="ECO:0007669"/>
    <property type="project" value="InterPro"/>
</dbReference>
<dbReference type="Gene3D" id="1.10.3810.10">
    <property type="entry name" value="Biosynthetic peptidoglycan transglycosylase-like"/>
    <property type="match status" value="1"/>
</dbReference>
<reference evidence="20 21" key="1">
    <citation type="journal article" date="2016" name="Nat. Commun.">
        <title>Thousands of microbial genomes shed light on interconnected biogeochemical processes in an aquifer system.</title>
        <authorList>
            <person name="Anantharaman K."/>
            <person name="Brown C.T."/>
            <person name="Hug L.A."/>
            <person name="Sharon I."/>
            <person name="Castelle C.J."/>
            <person name="Probst A.J."/>
            <person name="Thomas B.C."/>
            <person name="Singh A."/>
            <person name="Wilkins M.J."/>
            <person name="Karaoz U."/>
            <person name="Brodie E.L."/>
            <person name="Williams K.H."/>
            <person name="Hubbard S.S."/>
            <person name="Banfield J.F."/>
        </authorList>
    </citation>
    <scope>NUCLEOTIDE SEQUENCE [LARGE SCALE GENOMIC DNA]</scope>
</reference>
<dbReference type="Gene3D" id="3.40.710.10">
    <property type="entry name" value="DD-peptidase/beta-lactamase superfamily"/>
    <property type="match status" value="1"/>
</dbReference>
<dbReference type="FunFam" id="1.10.3810.10:FF:000001">
    <property type="entry name" value="Penicillin-binding protein 1A"/>
    <property type="match status" value="1"/>
</dbReference>
<keyword evidence="7" id="KW-0328">Glycosyltransferase</keyword>
<keyword evidence="8" id="KW-0808">Transferase</keyword>
<evidence type="ECO:0000256" key="4">
    <source>
        <dbReference type="ARBA" id="ARBA00022475"/>
    </source>
</evidence>
<dbReference type="GO" id="GO:0009252">
    <property type="term" value="P:peptidoglycan biosynthetic process"/>
    <property type="evidence" value="ECO:0007669"/>
    <property type="project" value="UniProtKB-KW"/>
</dbReference>
<evidence type="ECO:0000256" key="11">
    <source>
        <dbReference type="ARBA" id="ARBA00022984"/>
    </source>
</evidence>
<dbReference type="PANTHER" id="PTHR32282">
    <property type="entry name" value="BINDING PROTEIN TRANSPEPTIDASE, PUTATIVE-RELATED"/>
    <property type="match status" value="1"/>
</dbReference>
<evidence type="ECO:0000256" key="7">
    <source>
        <dbReference type="ARBA" id="ARBA00022676"/>
    </source>
</evidence>
<organism evidence="20 21">
    <name type="scientific">Candidatus Doudnabacteria bacterium RIFCSPHIGHO2_01_FULL_45_18</name>
    <dbReference type="NCBI Taxonomy" id="1817823"/>
    <lineage>
        <taxon>Bacteria</taxon>
        <taxon>Candidatus Doudnaibacteriota</taxon>
    </lineage>
</organism>
<evidence type="ECO:0000256" key="6">
    <source>
        <dbReference type="ARBA" id="ARBA00022670"/>
    </source>
</evidence>